<evidence type="ECO:0000313" key="2">
    <source>
        <dbReference type="EMBL" id="KAB8074113.1"/>
    </source>
</evidence>
<sequence length="405" mass="44058">MLLAPMPPPTSYYPPLSEAGRTASQTAASTVTPQSSSCPSSISRPSIPCSLVSNVTGNRQSTMRPKLTLQTTSLPRTFGTSSTGLSLSLAANPTASPTVRNTFKNAYEVAVPSSATASPSRSTNSRFSKPSSPYTTQSPYQLPLGVKSILRNSPLEPTCRRRGSVAANGPNGGPGSRRVFFPAKKQVSYRQPLEEEIQTVRYTVRHSDLKNEPNLEPREAGSEEDSDSNTSVEPSDASTSEDDTETKSNKTPMSPFERKKRKHLSAEKQIRAVALMDGLERDPYCSSTPQTPQDRVKRRCEWRWTLGPLEIRNETVPSSQSEDKATSNPETVPSISPASNLTTTSPDDEDDSPRSWASYVTSLSSISEQNLSPSSSITLEIVKQNGDCRSNMTHEAEREQANPVQ</sequence>
<dbReference type="OrthoDB" id="5206740at2759"/>
<accession>A0A5N5WZZ5</accession>
<feature type="compositionally biased region" description="Polar residues" evidence="1">
    <location>
        <begin position="127"/>
        <end position="140"/>
    </location>
</feature>
<feature type="region of interest" description="Disordered" evidence="1">
    <location>
        <begin position="204"/>
        <end position="269"/>
    </location>
</feature>
<evidence type="ECO:0000313" key="3">
    <source>
        <dbReference type="Proteomes" id="UP000326565"/>
    </source>
</evidence>
<proteinExistence type="predicted"/>
<gene>
    <name evidence="2" type="ORF">BDV29DRAFT_174222</name>
</gene>
<organism evidence="2 3">
    <name type="scientific">Aspergillus leporis</name>
    <dbReference type="NCBI Taxonomy" id="41062"/>
    <lineage>
        <taxon>Eukaryota</taxon>
        <taxon>Fungi</taxon>
        <taxon>Dikarya</taxon>
        <taxon>Ascomycota</taxon>
        <taxon>Pezizomycotina</taxon>
        <taxon>Eurotiomycetes</taxon>
        <taxon>Eurotiomycetidae</taxon>
        <taxon>Eurotiales</taxon>
        <taxon>Aspergillaceae</taxon>
        <taxon>Aspergillus</taxon>
        <taxon>Aspergillus subgen. Circumdati</taxon>
    </lineage>
</organism>
<feature type="compositionally biased region" description="Pro residues" evidence="1">
    <location>
        <begin position="1"/>
        <end position="12"/>
    </location>
</feature>
<feature type="compositionally biased region" description="Low complexity" evidence="1">
    <location>
        <begin position="112"/>
        <end position="126"/>
    </location>
</feature>
<feature type="compositionally biased region" description="Basic and acidic residues" evidence="1">
    <location>
        <begin position="205"/>
        <end position="221"/>
    </location>
</feature>
<dbReference type="AlphaFoldDB" id="A0A5N5WZZ5"/>
<protein>
    <submittedName>
        <fullName evidence="2">Uncharacterized protein</fullName>
    </submittedName>
</protein>
<keyword evidence="3" id="KW-1185">Reference proteome</keyword>
<reference evidence="2 3" key="1">
    <citation type="submission" date="2019-04" db="EMBL/GenBank/DDBJ databases">
        <title>Friends and foes A comparative genomics study of 23 Aspergillus species from section Flavi.</title>
        <authorList>
            <consortium name="DOE Joint Genome Institute"/>
            <person name="Kjaerbolling I."/>
            <person name="Vesth T."/>
            <person name="Frisvad J.C."/>
            <person name="Nybo J.L."/>
            <person name="Theobald S."/>
            <person name="Kildgaard S."/>
            <person name="Isbrandt T."/>
            <person name="Kuo A."/>
            <person name="Sato A."/>
            <person name="Lyhne E.K."/>
            <person name="Kogle M.E."/>
            <person name="Wiebenga A."/>
            <person name="Kun R.S."/>
            <person name="Lubbers R.J."/>
            <person name="Makela M.R."/>
            <person name="Barry K."/>
            <person name="Chovatia M."/>
            <person name="Clum A."/>
            <person name="Daum C."/>
            <person name="Haridas S."/>
            <person name="He G."/>
            <person name="LaButti K."/>
            <person name="Lipzen A."/>
            <person name="Mondo S."/>
            <person name="Riley R."/>
            <person name="Salamov A."/>
            <person name="Simmons B.A."/>
            <person name="Magnuson J.K."/>
            <person name="Henrissat B."/>
            <person name="Mortensen U.H."/>
            <person name="Larsen T.O."/>
            <person name="Devries R.P."/>
            <person name="Grigoriev I.V."/>
            <person name="Machida M."/>
            <person name="Baker S.E."/>
            <person name="Andersen M.R."/>
        </authorList>
    </citation>
    <scope>NUCLEOTIDE SEQUENCE [LARGE SCALE GENOMIC DNA]</scope>
    <source>
        <strain evidence="2 3">CBS 151.66</strain>
    </source>
</reference>
<feature type="region of interest" description="Disordered" evidence="1">
    <location>
        <begin position="277"/>
        <end position="296"/>
    </location>
</feature>
<evidence type="ECO:0000256" key="1">
    <source>
        <dbReference type="SAM" id="MobiDB-lite"/>
    </source>
</evidence>
<feature type="region of interest" description="Disordered" evidence="1">
    <location>
        <begin position="308"/>
        <end position="356"/>
    </location>
</feature>
<feature type="compositionally biased region" description="Polar residues" evidence="1">
    <location>
        <begin position="22"/>
        <end position="34"/>
    </location>
</feature>
<feature type="region of interest" description="Disordered" evidence="1">
    <location>
        <begin position="1"/>
        <end position="47"/>
    </location>
</feature>
<feature type="compositionally biased region" description="Polar residues" evidence="1">
    <location>
        <begin position="228"/>
        <end position="238"/>
    </location>
</feature>
<dbReference type="Proteomes" id="UP000326565">
    <property type="component" value="Unassembled WGS sequence"/>
</dbReference>
<dbReference type="EMBL" id="ML732215">
    <property type="protein sequence ID" value="KAB8074113.1"/>
    <property type="molecule type" value="Genomic_DNA"/>
</dbReference>
<feature type="compositionally biased region" description="Low complexity" evidence="1">
    <location>
        <begin position="35"/>
        <end position="47"/>
    </location>
</feature>
<feature type="region of interest" description="Disordered" evidence="1">
    <location>
        <begin position="112"/>
        <end position="192"/>
    </location>
</feature>
<feature type="compositionally biased region" description="Polar residues" evidence="1">
    <location>
        <begin position="315"/>
        <end position="341"/>
    </location>
</feature>
<name>A0A5N5WZZ5_9EURO</name>